<evidence type="ECO:0000313" key="2">
    <source>
        <dbReference type="Proteomes" id="UP001200537"/>
    </source>
</evidence>
<gene>
    <name evidence="1" type="ORF">L0M99_02040</name>
</gene>
<keyword evidence="1" id="KW-0540">Nuclease</keyword>
<protein>
    <submittedName>
        <fullName evidence="1">Endonuclease domain-containing protein</fullName>
    </submittedName>
</protein>
<comment type="caution">
    <text evidence="1">The sequence shown here is derived from an EMBL/GenBank/DDBJ whole genome shotgun (WGS) entry which is preliminary data.</text>
</comment>
<dbReference type="AlphaFoldDB" id="A0AAJ1BAE7"/>
<dbReference type="RefSeq" id="WP_238127553.1">
    <property type="nucleotide sequence ID" value="NZ_JAKNHJ010000003.1"/>
</dbReference>
<dbReference type="Gene3D" id="3.40.960.10">
    <property type="entry name" value="VSR Endonuclease"/>
    <property type="match status" value="1"/>
</dbReference>
<organism evidence="1 2">
    <name type="scientific">Varibaculum cambriense</name>
    <dbReference type="NCBI Taxonomy" id="184870"/>
    <lineage>
        <taxon>Bacteria</taxon>
        <taxon>Bacillati</taxon>
        <taxon>Actinomycetota</taxon>
        <taxon>Actinomycetes</taxon>
        <taxon>Actinomycetales</taxon>
        <taxon>Actinomycetaceae</taxon>
        <taxon>Varibaculum</taxon>
    </lineage>
</organism>
<keyword evidence="1" id="KW-0378">Hydrolase</keyword>
<evidence type="ECO:0000313" key="1">
    <source>
        <dbReference type="EMBL" id="MCG4617279.1"/>
    </source>
</evidence>
<dbReference type="GO" id="GO:0004519">
    <property type="term" value="F:endonuclease activity"/>
    <property type="evidence" value="ECO:0007669"/>
    <property type="project" value="UniProtKB-KW"/>
</dbReference>
<dbReference type="Proteomes" id="UP001200537">
    <property type="component" value="Unassembled WGS sequence"/>
</dbReference>
<proteinExistence type="predicted"/>
<reference evidence="1" key="1">
    <citation type="submission" date="2022-01" db="EMBL/GenBank/DDBJ databases">
        <title>Collection of gut derived symbiotic bacterial strains cultured from healthy donors.</title>
        <authorList>
            <person name="Lin H."/>
            <person name="Kohout C."/>
            <person name="Waligurski E."/>
            <person name="Pamer E.G."/>
        </authorList>
    </citation>
    <scope>NUCLEOTIDE SEQUENCE</scope>
    <source>
        <strain evidence="1">DFI.7.46</strain>
    </source>
</reference>
<dbReference type="EMBL" id="JAKNHJ010000003">
    <property type="protein sequence ID" value="MCG4617279.1"/>
    <property type="molecule type" value="Genomic_DNA"/>
</dbReference>
<sequence>MFPELISTQAFSRRVLEDSLANGSLIKVGRGHVIRPLKSANKWQRIRYVKLGQIASHAARCHTPPVFIGVTAALLHGLSLKSLRGDTPIHTSTRHFEKKLLPAWVDVDTSQGRPVRTQIPPTPLIFHKITLPKDSAKSIGHRVRITDLPTTTLQCAAWLPAGSAQAVADSAARKLIPQWRELDRRGRETFADQIPKLRAQMTNLANNYRKRLGAPQARRILANMDPRFESYAESLFHAAAQLAQVKRLIPQFQVKISPAQSYFLDAALPKIRKAFEIDGMQKYRSNDPQKAYEAIQGEKQRQSRLQKLGWHIYRFTYEDVADTLGFAKFLWERLGTSWNGVALPPLYRLKKPAFNM</sequence>
<name>A0AAJ1BAE7_9ACTO</name>
<accession>A0AAJ1BAE7</accession>
<keyword evidence="1" id="KW-0255">Endonuclease</keyword>